<accession>A0ABW4YEZ4</accession>
<gene>
    <name evidence="1" type="ORF">ACFSJH_00155</name>
</gene>
<evidence type="ECO:0000313" key="2">
    <source>
        <dbReference type="Proteomes" id="UP001597362"/>
    </source>
</evidence>
<dbReference type="RefSeq" id="WP_377769139.1">
    <property type="nucleotide sequence ID" value="NZ_JBHUHO010000001.1"/>
</dbReference>
<keyword evidence="2" id="KW-1185">Reference proteome</keyword>
<comment type="caution">
    <text evidence="1">The sequence shown here is derived from an EMBL/GenBank/DDBJ whole genome shotgun (WGS) entry which is preliminary data.</text>
</comment>
<protein>
    <submittedName>
        <fullName evidence="1">Uncharacterized protein</fullName>
    </submittedName>
</protein>
<name>A0ABW4YEZ4_9BACL</name>
<dbReference type="EMBL" id="JBHUHO010000001">
    <property type="protein sequence ID" value="MFD2114167.1"/>
    <property type="molecule type" value="Genomic_DNA"/>
</dbReference>
<evidence type="ECO:0000313" key="1">
    <source>
        <dbReference type="EMBL" id="MFD2114167.1"/>
    </source>
</evidence>
<sequence length="65" mass="7494">MNIVVANLLLFRDNVTKEQWNTTLTRIELKKVLVVKKMLDELIITEERAVLLGLSTWQALGLKKT</sequence>
<dbReference type="Proteomes" id="UP001597362">
    <property type="component" value="Unassembled WGS sequence"/>
</dbReference>
<organism evidence="1 2">
    <name type="scientific">Paenibacillus yanchengensis</name>
    <dbReference type="NCBI Taxonomy" id="2035833"/>
    <lineage>
        <taxon>Bacteria</taxon>
        <taxon>Bacillati</taxon>
        <taxon>Bacillota</taxon>
        <taxon>Bacilli</taxon>
        <taxon>Bacillales</taxon>
        <taxon>Paenibacillaceae</taxon>
        <taxon>Paenibacillus</taxon>
    </lineage>
</organism>
<reference evidence="2" key="1">
    <citation type="journal article" date="2019" name="Int. J. Syst. Evol. Microbiol.">
        <title>The Global Catalogue of Microorganisms (GCM) 10K type strain sequencing project: providing services to taxonomists for standard genome sequencing and annotation.</title>
        <authorList>
            <consortium name="The Broad Institute Genomics Platform"/>
            <consortium name="The Broad Institute Genome Sequencing Center for Infectious Disease"/>
            <person name="Wu L."/>
            <person name="Ma J."/>
        </authorList>
    </citation>
    <scope>NUCLEOTIDE SEQUENCE [LARGE SCALE GENOMIC DNA]</scope>
    <source>
        <strain evidence="2">GH52</strain>
    </source>
</reference>
<proteinExistence type="predicted"/>